<dbReference type="EMBL" id="JAGJRS010000034">
    <property type="protein sequence ID" value="MBP1475646.1"/>
    <property type="molecule type" value="Genomic_DNA"/>
</dbReference>
<keyword evidence="4" id="KW-1185">Reference proteome</keyword>
<dbReference type="Proteomes" id="UP000823790">
    <property type="component" value="Unassembled WGS sequence"/>
</dbReference>
<evidence type="ECO:0000313" key="4">
    <source>
        <dbReference type="Proteomes" id="UP000823790"/>
    </source>
</evidence>
<dbReference type="RefSeq" id="WP_209622739.1">
    <property type="nucleotide sequence ID" value="NZ_JAGJRS010000034.1"/>
</dbReference>
<sequence length="871" mass="93166">MISHAGQIQRIKQAATLEDIRSIVRELPAQAGREGGVLYSGWVGSVRAESIALEISRRTGLPIINETPRAKFLTDDGVRQTIEGRAEEIFRQQGQTTEKAAQSAEHFLYGDPHALPVESVSVRNCLWGEASREFASSLRGRVLVIASAAHAKRVLAQVEIPSTLDKGAVESLAGQATEHLRMLRAHESTEAVLSAVQRQFSDATNKGIYTLPDHPGNAITQVSVSKEVAEALGLDADKFIRGAYLQAGGLVLAPVEPHLGVHSPEATGGAMPGTVGDVAATSPAAAHFHLGKGLRVVAAATIAYDLVSSGESAAAMLEQGNHAGAASEIVHFGTRNLGMWGGVVLGAEVFGTAGAETGPLDVVIGGAGALVGAIAGDKLADAMDRQRIYHQRDPDGRAWIFDPEHPARGWTHIASELDTGAMRLNDGFPVYRERSQTAEAALADRLNYQASNAAIELALAHPPPPTDPYTQPASPGDTHSIRDAPWKRDPQTHVWTRRAVFGLLEHGMVNAHAERAPAARAAELDRAAESTVAKNAAQSPRAIAKRYEAAYRAYDWQKYGALPEVVATTLRGVEAAPEQLAHARPAPTRSRKDPPMSSPASGPGHLLDFRQVGHPLHALYERALAKVHDMEDRDQMPYGIHSERLAAALTNAIAAYNTGKSPGERFGTPERVELRGEGSDRLAVTVDRRVNYHLPDVQVVIPLDKALARSVEQSSRDWASRYMPHLHAESPIAQADVAVPQARAWPAHDPRCPDNPAHAQFETLRGKVAAAYTDAGIARSPDQLDEAAAAVLSHTSHGRAQSSRTQVSLLADPGTGVIGPDSDLLVQQSHGTLTLRSRIPATELQASQDDALVQRGQGGRPEHAPQHTHVR</sequence>
<feature type="region of interest" description="Disordered" evidence="1">
    <location>
        <begin position="576"/>
        <end position="608"/>
    </location>
</feature>
<feature type="region of interest" description="Disordered" evidence="1">
    <location>
        <begin position="459"/>
        <end position="485"/>
    </location>
</feature>
<dbReference type="Pfam" id="PF20410">
    <property type="entry name" value="X-Tfes_XVIPCD"/>
    <property type="match status" value="1"/>
</dbReference>
<organism evidence="3 4">
    <name type="scientific">Frateuria flava</name>
    <dbReference type="NCBI Taxonomy" id="2821489"/>
    <lineage>
        <taxon>Bacteria</taxon>
        <taxon>Pseudomonadati</taxon>
        <taxon>Pseudomonadota</taxon>
        <taxon>Gammaproteobacteria</taxon>
        <taxon>Lysobacterales</taxon>
        <taxon>Rhodanobacteraceae</taxon>
        <taxon>Frateuria</taxon>
    </lineage>
</organism>
<evidence type="ECO:0000256" key="1">
    <source>
        <dbReference type="SAM" id="MobiDB-lite"/>
    </source>
</evidence>
<name>A0ABS4DRG0_9GAMM</name>
<reference evidence="3 4" key="1">
    <citation type="submission" date="2021-04" db="EMBL/GenBank/DDBJ databases">
        <authorList>
            <person name="Huq M.A."/>
        </authorList>
    </citation>
    <scope>NUCLEOTIDE SEQUENCE [LARGE SCALE GENOMIC DNA]</scope>
    <source>
        <strain evidence="3 4">MAH-13</strain>
    </source>
</reference>
<accession>A0ABS4DRG0</accession>
<proteinExistence type="predicted"/>
<dbReference type="InterPro" id="IPR046519">
    <property type="entry name" value="X-Tfes_XVIPCD"/>
</dbReference>
<evidence type="ECO:0000259" key="2">
    <source>
        <dbReference type="Pfam" id="PF20410"/>
    </source>
</evidence>
<evidence type="ECO:0000313" key="3">
    <source>
        <dbReference type="EMBL" id="MBP1475646.1"/>
    </source>
</evidence>
<protein>
    <recommendedName>
        <fullName evidence="2">X-Tfes XVIPCD domain-containing protein</fullName>
    </recommendedName>
</protein>
<feature type="domain" description="X-Tfes XVIPCD" evidence="2">
    <location>
        <begin position="610"/>
        <end position="719"/>
    </location>
</feature>
<gene>
    <name evidence="3" type="ORF">J7I44_15150</name>
</gene>
<comment type="caution">
    <text evidence="3">The sequence shown here is derived from an EMBL/GenBank/DDBJ whole genome shotgun (WGS) entry which is preliminary data.</text>
</comment>